<evidence type="ECO:0000259" key="7">
    <source>
        <dbReference type="Pfam" id="PF01048"/>
    </source>
</evidence>
<dbReference type="SUPFAM" id="SSF53167">
    <property type="entry name" value="Purine and uridine phosphorylases"/>
    <property type="match status" value="1"/>
</dbReference>
<dbReference type="InterPro" id="IPR010049">
    <property type="entry name" value="MTA_SAH_Nsdase"/>
</dbReference>
<dbReference type="GO" id="GO:0008782">
    <property type="term" value="F:adenosylhomocysteine nucleosidase activity"/>
    <property type="evidence" value="ECO:0007669"/>
    <property type="project" value="UniProtKB-UniRule"/>
</dbReference>
<accession>A0ABC9Q3F8</accession>
<comment type="pathway">
    <text evidence="1 6">Amino-acid biosynthesis; L-methionine biosynthesis via salvage pathway; S-methyl-5-thio-alpha-D-ribose 1-phosphate from S-methyl-5'-thioadenosine (hydrolase route): step 1/2.</text>
</comment>
<dbReference type="CDD" id="cd09008">
    <property type="entry name" value="MTAN"/>
    <property type="match status" value="1"/>
</dbReference>
<evidence type="ECO:0000256" key="3">
    <source>
        <dbReference type="ARBA" id="ARBA00022801"/>
    </source>
</evidence>
<keyword evidence="3 6" id="KW-0378">Hydrolase</keyword>
<comment type="catalytic activity">
    <reaction evidence="6">
        <text>S-adenosyl-L-homocysteine + H2O = S-(5-deoxy-D-ribos-5-yl)-L-homocysteine + adenine</text>
        <dbReference type="Rhea" id="RHEA:17805"/>
        <dbReference type="ChEBI" id="CHEBI:15377"/>
        <dbReference type="ChEBI" id="CHEBI:16708"/>
        <dbReference type="ChEBI" id="CHEBI:57856"/>
        <dbReference type="ChEBI" id="CHEBI:58195"/>
        <dbReference type="EC" id="3.2.2.9"/>
    </reaction>
</comment>
<evidence type="ECO:0000313" key="8">
    <source>
        <dbReference type="EMBL" id="EIA15384.1"/>
    </source>
</evidence>
<dbReference type="PANTHER" id="PTHR46832">
    <property type="entry name" value="5'-METHYLTHIOADENOSINE/S-ADENOSYLHOMOCYSTEINE NUCLEOSIDASE"/>
    <property type="match status" value="1"/>
</dbReference>
<dbReference type="Gene3D" id="3.40.50.1580">
    <property type="entry name" value="Nucleoside phosphorylase domain"/>
    <property type="match status" value="1"/>
</dbReference>
<dbReference type="InterPro" id="IPR035994">
    <property type="entry name" value="Nucleoside_phosphorylase_sf"/>
</dbReference>
<evidence type="ECO:0000256" key="5">
    <source>
        <dbReference type="ARBA" id="ARBA00050313"/>
    </source>
</evidence>
<dbReference type="NCBIfam" id="NF004079">
    <property type="entry name" value="PRK05584.1"/>
    <property type="match status" value="1"/>
</dbReference>
<dbReference type="PANTHER" id="PTHR46832:SF1">
    <property type="entry name" value="5'-METHYLTHIOADENOSINE_S-ADENOSYLHOMOCYSTEINE NUCLEOSIDASE"/>
    <property type="match status" value="1"/>
</dbReference>
<comment type="similarity">
    <text evidence="6">Belongs to the PNP/UDP phosphorylase family. MtnN subfamily.</text>
</comment>
<name>A0ABC9Q3F8_STAA5</name>
<proteinExistence type="inferred from homology"/>
<dbReference type="EMBL" id="AIDT01000001">
    <property type="protein sequence ID" value="EIA15384.1"/>
    <property type="molecule type" value="Genomic_DNA"/>
</dbReference>
<feature type="domain" description="Nucleoside phosphorylase" evidence="7">
    <location>
        <begin position="6"/>
        <end position="228"/>
    </location>
</feature>
<dbReference type="NCBIfam" id="TIGR01704">
    <property type="entry name" value="MTA_SAH-Nsdase"/>
    <property type="match status" value="1"/>
</dbReference>
<keyword evidence="4 6" id="KW-0486">Methionine biosynthesis</keyword>
<dbReference type="InterPro" id="IPR000845">
    <property type="entry name" value="Nucleoside_phosphorylase_d"/>
</dbReference>
<evidence type="ECO:0000256" key="1">
    <source>
        <dbReference type="ARBA" id="ARBA00004945"/>
    </source>
</evidence>
<evidence type="ECO:0000313" key="9">
    <source>
        <dbReference type="Proteomes" id="UP000003093"/>
    </source>
</evidence>
<feature type="active site" description="Proton acceptor" evidence="6">
    <location>
        <position position="15"/>
    </location>
</feature>
<feature type="binding site" evidence="6">
    <location>
        <position position="81"/>
    </location>
    <ligand>
        <name>substrate</name>
    </ligand>
</feature>
<keyword evidence="2 6" id="KW-0028">Amino-acid biosynthesis</keyword>
<organism evidence="8 9">
    <name type="scientific">Staphylococcus aureus subsp. aureus DR10</name>
    <dbReference type="NCBI Taxonomy" id="1155079"/>
    <lineage>
        <taxon>Bacteria</taxon>
        <taxon>Bacillati</taxon>
        <taxon>Bacillota</taxon>
        <taxon>Bacilli</taxon>
        <taxon>Bacillales</taxon>
        <taxon>Staphylococcaceae</taxon>
        <taxon>Staphylococcus</taxon>
    </lineage>
</organism>
<dbReference type="GO" id="GO:0008930">
    <property type="term" value="F:methylthioadenosine nucleosidase activity"/>
    <property type="evidence" value="ECO:0007669"/>
    <property type="project" value="UniProtKB-UniRule"/>
</dbReference>
<evidence type="ECO:0000256" key="4">
    <source>
        <dbReference type="ARBA" id="ARBA00023167"/>
    </source>
</evidence>
<dbReference type="Pfam" id="PF01048">
    <property type="entry name" value="PNP_UDP_1"/>
    <property type="match status" value="1"/>
</dbReference>
<dbReference type="FunFam" id="3.40.50.1580:FF:000001">
    <property type="entry name" value="MTA/SAH nucleosidase family protein"/>
    <property type="match status" value="1"/>
</dbReference>
<gene>
    <name evidence="6" type="primary">mtnN</name>
    <name evidence="8" type="ORF">ST398NM02_1664</name>
</gene>
<feature type="active site" description="Proton donor" evidence="6">
    <location>
        <position position="199"/>
    </location>
</feature>
<feature type="binding site" evidence="6">
    <location>
        <position position="154"/>
    </location>
    <ligand>
        <name>substrate</name>
    </ligand>
</feature>
<dbReference type="EC" id="3.2.2.9" evidence="6"/>
<comment type="catalytic activity">
    <reaction evidence="6">
        <text>S-methyl-5'-thioadenosine + H2O = 5-(methylsulfanyl)-D-ribose + adenine</text>
        <dbReference type="Rhea" id="RHEA:13617"/>
        <dbReference type="ChEBI" id="CHEBI:15377"/>
        <dbReference type="ChEBI" id="CHEBI:16708"/>
        <dbReference type="ChEBI" id="CHEBI:17509"/>
        <dbReference type="ChEBI" id="CHEBI:78440"/>
        <dbReference type="EC" id="3.2.2.9"/>
    </reaction>
</comment>
<dbReference type="Proteomes" id="UP000003093">
    <property type="component" value="Unassembled WGS sequence"/>
</dbReference>
<comment type="function">
    <text evidence="6">Catalyzes the irreversible cleavage of the glycosidic bond in both 5'-methylthioadenosine (MTA) and S-adenosylhomocysteine (SAH/AdoHcy) to adenine and the corresponding thioribose, 5'-methylthioribose and S-ribosylhomocysteine, respectively. Also cleaves 5'-deoxyadenosine, a toxic by-product of radical S-adenosylmethionine (SAM) enzymes, into 5-deoxyribose and adenine.</text>
</comment>
<sequence>MNQRMIGIIGAMEEEVTILKNKLTQLSEISVAHVKFYTGILKDREVVITQSGIGKVNAAISTTLLINKFKPDIIINTGSAGALDESLNVGDVLISDDVKYHDADATAFGYEYGQVPQMPVAFQSSKPLIEKVSQVVQQQLTAKVGLIVSGDSFIGSIEQRQKIKKAFPNAMAVEMEATAIAQTCYQFNVPFVVVRAVSDLANGEAEMSFEAFLEKAAVSSSQTVEALVSQL</sequence>
<dbReference type="HAMAP" id="MF_01684">
    <property type="entry name" value="Salvage_MtnN"/>
    <property type="match status" value="1"/>
</dbReference>
<protein>
    <recommendedName>
        <fullName evidence="6">5'-methylthioadenosine/S-adenosylhomocysteine nucleosidase</fullName>
        <shortName evidence="6">MTA/SAH nucleosidase</shortName>
        <shortName evidence="6">MTAN</shortName>
        <ecNumber evidence="6">3.2.2.9</ecNumber>
    </recommendedName>
    <alternativeName>
        <fullName evidence="6">5'-deoxyadenosine nucleosidase</fullName>
        <shortName evidence="6">DOA nucleosidase</shortName>
        <shortName evidence="6">dAdo nucleosidase</shortName>
    </alternativeName>
    <alternativeName>
        <fullName evidence="6">5'-methylthioadenosine nucleosidase</fullName>
        <shortName evidence="6">MTA nucleosidase</shortName>
    </alternativeName>
    <alternativeName>
        <fullName evidence="6">S-adenosylhomocysteine nucleosidase</fullName>
        <shortName evidence="6">AdoHcy nucleosidase</shortName>
        <shortName evidence="6">SAH nucleosidase</shortName>
        <shortName evidence="6">SRH nucleosidase</shortName>
    </alternativeName>
</protein>
<dbReference type="AlphaFoldDB" id="A0ABC9Q3F8"/>
<dbReference type="GO" id="GO:0019509">
    <property type="term" value="P:L-methionine salvage from methylthioadenosine"/>
    <property type="evidence" value="ECO:0007669"/>
    <property type="project" value="UniProtKB-UniRule"/>
</dbReference>
<feature type="binding site" evidence="6">
    <location>
        <begin position="175"/>
        <end position="176"/>
    </location>
    <ligand>
        <name>substrate</name>
    </ligand>
</feature>
<reference evidence="8 9" key="1">
    <citation type="journal article" date="2012" name="MBio">
        <title>Identification of a highly transmissible animal-independent Staphylococcus aureus ST398 clone with distinct genomic and cell adhesion properties.</title>
        <authorList>
            <person name="Uhlemann A.C."/>
            <person name="Porcella S.F."/>
            <person name="Trivedi S."/>
            <person name="Sullivan S.B."/>
            <person name="Hafer C."/>
            <person name="Kennedy A.D."/>
            <person name="Barbian K.D."/>
            <person name="McCarthy A.J."/>
            <person name="Street C."/>
            <person name="Hirschberg D.L."/>
            <person name="Lipkin W.I."/>
            <person name="Lindsay J.A."/>
            <person name="DeLeo F.R."/>
            <person name="Lowy F.D."/>
        </authorList>
    </citation>
    <scope>NUCLEOTIDE SEQUENCE [LARGE SCALE GENOMIC DNA]</scope>
    <source>
        <strain evidence="8 9">DR10</strain>
    </source>
</reference>
<evidence type="ECO:0000256" key="6">
    <source>
        <dbReference type="HAMAP-Rule" id="MF_01684"/>
    </source>
</evidence>
<evidence type="ECO:0000256" key="2">
    <source>
        <dbReference type="ARBA" id="ARBA00022605"/>
    </source>
</evidence>
<keyword evidence="8" id="KW-0326">Glycosidase</keyword>
<comment type="catalytic activity">
    <reaction evidence="5">
        <text>5'-deoxyadenosine + H2O = 5-deoxy-D-ribose + adenine</text>
        <dbReference type="Rhea" id="RHEA:29859"/>
        <dbReference type="ChEBI" id="CHEBI:15377"/>
        <dbReference type="ChEBI" id="CHEBI:16708"/>
        <dbReference type="ChEBI" id="CHEBI:17319"/>
        <dbReference type="ChEBI" id="CHEBI:149540"/>
        <dbReference type="EC" id="3.2.2.9"/>
    </reaction>
    <physiologicalReaction direction="left-to-right" evidence="5">
        <dbReference type="Rhea" id="RHEA:29860"/>
    </physiologicalReaction>
</comment>
<comment type="caution">
    <text evidence="8">The sequence shown here is derived from an EMBL/GenBank/DDBJ whole genome shotgun (WGS) entry which is preliminary data.</text>
</comment>